<dbReference type="EMBL" id="RBAM01000117">
    <property type="protein sequence ID" value="RKN53515.1"/>
    <property type="molecule type" value="Genomic_DNA"/>
</dbReference>
<evidence type="ECO:0008006" key="4">
    <source>
        <dbReference type="Google" id="ProtNLM"/>
    </source>
</evidence>
<protein>
    <recommendedName>
        <fullName evidence="4">LuxR family transcriptional regulator</fullName>
    </recommendedName>
</protein>
<comment type="caution">
    <text evidence="2">The sequence shown here is derived from an EMBL/GenBank/DDBJ whole genome shotgun (WGS) entry which is preliminary data.</text>
</comment>
<accession>A0A3A9ZYP9</accession>
<feature type="non-terminal residue" evidence="2">
    <location>
        <position position="414"/>
    </location>
</feature>
<feature type="non-terminal residue" evidence="2">
    <location>
        <position position="1"/>
    </location>
</feature>
<gene>
    <name evidence="2" type="ORF">D7231_35060</name>
</gene>
<organism evidence="2 3">
    <name type="scientific">Streptomyces klenkii</name>
    <dbReference type="NCBI Taxonomy" id="1420899"/>
    <lineage>
        <taxon>Bacteria</taxon>
        <taxon>Bacillati</taxon>
        <taxon>Actinomycetota</taxon>
        <taxon>Actinomycetes</taxon>
        <taxon>Kitasatosporales</taxon>
        <taxon>Streptomycetaceae</taxon>
        <taxon>Streptomyces</taxon>
    </lineage>
</organism>
<name>A0A3A9ZYP9_9ACTN</name>
<keyword evidence="3" id="KW-1185">Reference proteome</keyword>
<proteinExistence type="predicted"/>
<reference evidence="2 3" key="1">
    <citation type="journal article" date="2015" name="Antonie Van Leeuwenhoek">
        <title>Streptomyces klenkii sp. nov., isolated from deep marine sediment.</title>
        <authorList>
            <person name="Veyisoglu A."/>
            <person name="Sahin N."/>
        </authorList>
    </citation>
    <scope>NUCLEOTIDE SEQUENCE [LARGE SCALE GENOMIC DNA]</scope>
    <source>
        <strain evidence="2 3">KCTC 29202</strain>
    </source>
</reference>
<evidence type="ECO:0000313" key="2">
    <source>
        <dbReference type="EMBL" id="RKN53515.1"/>
    </source>
</evidence>
<feature type="region of interest" description="Disordered" evidence="1">
    <location>
        <begin position="39"/>
        <end position="66"/>
    </location>
</feature>
<evidence type="ECO:0000256" key="1">
    <source>
        <dbReference type="SAM" id="MobiDB-lite"/>
    </source>
</evidence>
<sequence>VRVGQAELAFRHPLVKAAAYRGAPLAVRQAAHRALAEALGHGGGPEDEPGGVGGPGPEDSGGAEDRRAHHLAAATTGVDEPLGRLMEEAAGRALRRGAPAVAASVFERSAQLTEDRQPRARRLAAAAEAALAAGQLGRAGGLAARGARLAARPEVAARLSAVTAALEFEQGNAAAAGRIAVEAAEATAASAPRQAVELLGAAAAYAWFAGDGEVLRRASRLIETAQRHGQAPPGAIPAVVRGTELLLSGDHAAGLALLRAPLAAAGPAVPAAVPADILAATYTVFAALRAGGDEEALAAADELARLCRTRGRISDLTHALQLRTQARIFLGHLPEAEADAAEALRIAEAIGHTRRARGVRGVLSLAAAIRGEEGRCEELARAGTEGGLAPGASWAGYALGLLALGRGDHRLAAD</sequence>
<evidence type="ECO:0000313" key="3">
    <source>
        <dbReference type="Proteomes" id="UP000270343"/>
    </source>
</evidence>
<dbReference type="AlphaFoldDB" id="A0A3A9ZYP9"/>
<dbReference type="Proteomes" id="UP000270343">
    <property type="component" value="Unassembled WGS sequence"/>
</dbReference>